<dbReference type="HOGENOM" id="CLU_1982069_0_0_1"/>
<proteinExistence type="predicted"/>
<reference evidence="2" key="1">
    <citation type="journal article" date="2011" name="Proc. Natl. Acad. Sci. U.S.A.">
        <title>Obligate biotrophy features unraveled by the genomic analysis of rust fungi.</title>
        <authorList>
            <person name="Duplessis S."/>
            <person name="Cuomo C.A."/>
            <person name="Lin Y.-C."/>
            <person name="Aerts A."/>
            <person name="Tisserant E."/>
            <person name="Veneault-Fourrey C."/>
            <person name="Joly D.L."/>
            <person name="Hacquard S."/>
            <person name="Amselem J."/>
            <person name="Cantarel B.L."/>
            <person name="Chiu R."/>
            <person name="Coutinho P.M."/>
            <person name="Feau N."/>
            <person name="Field M."/>
            <person name="Frey P."/>
            <person name="Gelhaye E."/>
            <person name="Goldberg J."/>
            <person name="Grabherr M.G."/>
            <person name="Kodira C.D."/>
            <person name="Kohler A."/>
            <person name="Kuees U."/>
            <person name="Lindquist E.A."/>
            <person name="Lucas S.M."/>
            <person name="Mago R."/>
            <person name="Mauceli E."/>
            <person name="Morin E."/>
            <person name="Murat C."/>
            <person name="Pangilinan J.L."/>
            <person name="Park R."/>
            <person name="Pearson M."/>
            <person name="Quesneville H."/>
            <person name="Rouhier N."/>
            <person name="Sakthikumar S."/>
            <person name="Salamov A.A."/>
            <person name="Schmutz J."/>
            <person name="Selles B."/>
            <person name="Shapiro H."/>
            <person name="Tanguay P."/>
            <person name="Tuskan G.A."/>
            <person name="Henrissat B."/>
            <person name="Van de Peer Y."/>
            <person name="Rouze P."/>
            <person name="Ellis J.G."/>
            <person name="Dodds P.N."/>
            <person name="Schein J.E."/>
            <person name="Zhong S."/>
            <person name="Hamelin R.C."/>
            <person name="Grigoriev I.V."/>
            <person name="Szabo L.J."/>
            <person name="Martin F."/>
        </authorList>
    </citation>
    <scope>NUCLEOTIDE SEQUENCE [LARGE SCALE GENOMIC DNA]</scope>
    <source>
        <strain evidence="2">98AG31 / pathotype 3-4-7</strain>
    </source>
</reference>
<name>F4RK91_MELLP</name>
<accession>F4RK91</accession>
<organism evidence="2">
    <name type="scientific">Melampsora larici-populina (strain 98AG31 / pathotype 3-4-7)</name>
    <name type="common">Poplar leaf rust fungus</name>
    <dbReference type="NCBI Taxonomy" id="747676"/>
    <lineage>
        <taxon>Eukaryota</taxon>
        <taxon>Fungi</taxon>
        <taxon>Dikarya</taxon>
        <taxon>Basidiomycota</taxon>
        <taxon>Pucciniomycotina</taxon>
        <taxon>Pucciniomycetes</taxon>
        <taxon>Pucciniales</taxon>
        <taxon>Melampsoraceae</taxon>
        <taxon>Melampsora</taxon>
    </lineage>
</organism>
<protein>
    <submittedName>
        <fullName evidence="1">Uncharacterized protein</fullName>
    </submittedName>
</protein>
<dbReference type="EMBL" id="GL883105">
    <property type="protein sequence ID" value="EGG07222.1"/>
    <property type="molecule type" value="Genomic_DNA"/>
</dbReference>
<dbReference type="AlphaFoldDB" id="F4RK91"/>
<dbReference type="Proteomes" id="UP000001072">
    <property type="component" value="Unassembled WGS sequence"/>
</dbReference>
<dbReference type="OrthoDB" id="1600564at2759"/>
<dbReference type="VEuPathDB" id="FungiDB:MELLADRAFT_62790"/>
<dbReference type="GeneID" id="18929974"/>
<dbReference type="RefSeq" id="XP_007409664.1">
    <property type="nucleotide sequence ID" value="XM_007409602.1"/>
</dbReference>
<keyword evidence="2" id="KW-1185">Reference proteome</keyword>
<evidence type="ECO:0000313" key="1">
    <source>
        <dbReference type="EMBL" id="EGG07222.1"/>
    </source>
</evidence>
<sequence>MYADMVLGLISNNAHANQNLTKFAVTVPDTRAQIQTYLSDLEASKVNHGTKEVLYIMWVGINPVDAIWTDAVDPDTNGGKGAQHFTDSLYVNATARVQRQLQEVQYQIQHLRDNHNVKKLSPTACS</sequence>
<gene>
    <name evidence="1" type="ORF">MELLADRAFT_62790</name>
</gene>
<dbReference type="InParanoid" id="F4RK91"/>
<evidence type="ECO:0000313" key="2">
    <source>
        <dbReference type="Proteomes" id="UP000001072"/>
    </source>
</evidence>
<dbReference type="KEGG" id="mlr:MELLADRAFT_62790"/>